<feature type="signal peptide" evidence="5">
    <location>
        <begin position="1"/>
        <end position="20"/>
    </location>
</feature>
<evidence type="ECO:0000256" key="1">
    <source>
        <dbReference type="ARBA" id="ARBA00000971"/>
    </source>
</evidence>
<dbReference type="InterPro" id="IPR014274">
    <property type="entry name" value="PPIase_EpsD"/>
</dbReference>
<evidence type="ECO:0000256" key="2">
    <source>
        <dbReference type="ARBA" id="ARBA00013194"/>
    </source>
</evidence>
<evidence type="ECO:0000313" key="7">
    <source>
        <dbReference type="Proteomes" id="UP001138757"/>
    </source>
</evidence>
<organism evidence="6 7">
    <name type="scientific">Sphingobium nicotianae</name>
    <dbReference type="NCBI Taxonomy" id="2782607"/>
    <lineage>
        <taxon>Bacteria</taxon>
        <taxon>Pseudomonadati</taxon>
        <taxon>Pseudomonadota</taxon>
        <taxon>Alphaproteobacteria</taxon>
        <taxon>Sphingomonadales</taxon>
        <taxon>Sphingomonadaceae</taxon>
        <taxon>Sphingobium</taxon>
    </lineage>
</organism>
<feature type="chain" id="PRO_5040775138" description="peptidylprolyl isomerase" evidence="5">
    <location>
        <begin position="21"/>
        <end position="303"/>
    </location>
</feature>
<keyword evidence="3" id="KW-0697">Rotamase</keyword>
<dbReference type="Proteomes" id="UP001138757">
    <property type="component" value="Unassembled WGS sequence"/>
</dbReference>
<feature type="compositionally biased region" description="Low complexity" evidence="4">
    <location>
        <begin position="291"/>
        <end position="303"/>
    </location>
</feature>
<evidence type="ECO:0000256" key="4">
    <source>
        <dbReference type="SAM" id="MobiDB-lite"/>
    </source>
</evidence>
<gene>
    <name evidence="6" type="ORF">KK488_04370</name>
</gene>
<evidence type="ECO:0000256" key="3">
    <source>
        <dbReference type="ARBA" id="ARBA00023110"/>
    </source>
</evidence>
<dbReference type="RefSeq" id="WP_214621906.1">
    <property type="nucleotide sequence ID" value="NZ_JAHGAW010000002.1"/>
</dbReference>
<comment type="caution">
    <text evidence="6">The sequence shown here is derived from an EMBL/GenBank/DDBJ whole genome shotgun (WGS) entry which is preliminary data.</text>
</comment>
<dbReference type="EMBL" id="JAHGAW010000002">
    <property type="protein sequence ID" value="MBT2186175.1"/>
    <property type="molecule type" value="Genomic_DNA"/>
</dbReference>
<dbReference type="PANTHER" id="PTHR47245:SF2">
    <property type="entry name" value="PEPTIDYL-PROLYL CIS-TRANS ISOMERASE HP_0175-RELATED"/>
    <property type="match status" value="1"/>
</dbReference>
<keyword evidence="6" id="KW-0413">Isomerase</keyword>
<accession>A0A9X1DA36</accession>
<dbReference type="NCBIfam" id="TIGR02925">
    <property type="entry name" value="cis_trans_EpsD"/>
    <property type="match status" value="1"/>
</dbReference>
<evidence type="ECO:0000256" key="5">
    <source>
        <dbReference type="SAM" id="SignalP"/>
    </source>
</evidence>
<dbReference type="InterPro" id="IPR027304">
    <property type="entry name" value="Trigger_fact/SurA_dom_sf"/>
</dbReference>
<protein>
    <recommendedName>
        <fullName evidence="2">peptidylprolyl isomerase</fullName>
        <ecNumber evidence="2">5.2.1.8</ecNumber>
    </recommendedName>
</protein>
<dbReference type="EC" id="5.2.1.8" evidence="2"/>
<dbReference type="PANTHER" id="PTHR47245">
    <property type="entry name" value="PEPTIDYLPROLYL ISOMERASE"/>
    <property type="match status" value="1"/>
</dbReference>
<reference evidence="6" key="1">
    <citation type="submission" date="2021-05" db="EMBL/GenBank/DDBJ databases">
        <title>Genome of Sphingobium sp. strain.</title>
        <authorList>
            <person name="Fan R."/>
        </authorList>
    </citation>
    <scope>NUCLEOTIDE SEQUENCE</scope>
    <source>
        <strain evidence="6">H33</strain>
    </source>
</reference>
<keyword evidence="7" id="KW-1185">Reference proteome</keyword>
<dbReference type="Gene3D" id="1.10.8.1040">
    <property type="match status" value="1"/>
</dbReference>
<dbReference type="PROSITE" id="PS51257">
    <property type="entry name" value="PROKAR_LIPOPROTEIN"/>
    <property type="match status" value="1"/>
</dbReference>
<proteinExistence type="predicted"/>
<dbReference type="InterPro" id="IPR050245">
    <property type="entry name" value="PrsA_foldase"/>
</dbReference>
<comment type="catalytic activity">
    <reaction evidence="1">
        <text>[protein]-peptidylproline (omega=180) = [protein]-peptidylproline (omega=0)</text>
        <dbReference type="Rhea" id="RHEA:16237"/>
        <dbReference type="Rhea" id="RHEA-COMP:10747"/>
        <dbReference type="Rhea" id="RHEA-COMP:10748"/>
        <dbReference type="ChEBI" id="CHEBI:83833"/>
        <dbReference type="ChEBI" id="CHEBI:83834"/>
        <dbReference type="EC" id="5.2.1.8"/>
    </reaction>
</comment>
<feature type="region of interest" description="Disordered" evidence="4">
    <location>
        <begin position="272"/>
        <end position="303"/>
    </location>
</feature>
<dbReference type="AlphaFoldDB" id="A0A9X1DA36"/>
<name>A0A9X1DA36_9SPHN</name>
<dbReference type="Pfam" id="PF13623">
    <property type="entry name" value="SurA_N_2"/>
    <property type="match status" value="1"/>
</dbReference>
<keyword evidence="5" id="KW-0732">Signal</keyword>
<sequence length="303" mass="32334">MPKLRSISLVTLASLSLALAACQKKAEGQVVAIVNGEEITLTELNAEIAELNVPASADKNLVRQRVLARMVDRRLLVQAAKEAGLDRDPTYLTQQRRMEEQLLVSMYGKKAMDTIKVPDAVALDRFISTHPTAFGGRKRYKLDQLLIDVPSDPKRLKELESAHTLADVATKLTAMGIAFQRGTGQFDSASVAPQVLQRIEALPPGEPFIVPNGNKLVINAITGSEPITLSTEQARQVAAQAMRNEELNKIGESRLKEAKAKAKIEYQTGFEPKTDAAGGLGGAPALPPATGPAAGNGSAPAGL</sequence>
<dbReference type="SUPFAM" id="SSF109998">
    <property type="entry name" value="Triger factor/SurA peptide-binding domain-like"/>
    <property type="match status" value="1"/>
</dbReference>
<dbReference type="GO" id="GO:0003755">
    <property type="term" value="F:peptidyl-prolyl cis-trans isomerase activity"/>
    <property type="evidence" value="ECO:0007669"/>
    <property type="project" value="UniProtKB-KW"/>
</dbReference>
<evidence type="ECO:0000313" key="6">
    <source>
        <dbReference type="EMBL" id="MBT2186175.1"/>
    </source>
</evidence>